<proteinExistence type="predicted"/>
<dbReference type="RefSeq" id="WP_238033010.1">
    <property type="nucleotide sequence ID" value="NZ_JAKNFS010000007.1"/>
</dbReference>
<reference evidence="1" key="1">
    <citation type="submission" date="2022-01" db="EMBL/GenBank/DDBJ databases">
        <title>Collection of gut derived symbiotic bacterial strains cultured from healthy donors.</title>
        <authorList>
            <person name="Lin H."/>
            <person name="Kohout C."/>
            <person name="Waligurski E."/>
            <person name="Pamer E.G."/>
        </authorList>
    </citation>
    <scope>NUCLEOTIDE SEQUENCE</scope>
    <source>
        <strain evidence="1">DFI.5.49</strain>
    </source>
</reference>
<comment type="caution">
    <text evidence="1">The sequence shown here is derived from an EMBL/GenBank/DDBJ whole genome shotgun (WGS) entry which is preliminary data.</text>
</comment>
<protein>
    <submittedName>
        <fullName evidence="1">Uncharacterized protein</fullName>
    </submittedName>
</protein>
<dbReference type="EMBL" id="JAKNFS010000007">
    <property type="protein sequence ID" value="MCG4765153.1"/>
    <property type="molecule type" value="Genomic_DNA"/>
</dbReference>
<evidence type="ECO:0000313" key="2">
    <source>
        <dbReference type="Proteomes" id="UP001199915"/>
    </source>
</evidence>
<dbReference type="AlphaFoldDB" id="A0AAE3JU33"/>
<gene>
    <name evidence="1" type="ORF">L0N21_06460</name>
</gene>
<organism evidence="1 2">
    <name type="scientific">Fusicatenibacter saccharivorans</name>
    <dbReference type="NCBI Taxonomy" id="1150298"/>
    <lineage>
        <taxon>Bacteria</taxon>
        <taxon>Bacillati</taxon>
        <taxon>Bacillota</taxon>
        <taxon>Clostridia</taxon>
        <taxon>Lachnospirales</taxon>
        <taxon>Lachnospiraceae</taxon>
        <taxon>Fusicatenibacter</taxon>
    </lineage>
</organism>
<dbReference type="Proteomes" id="UP001199915">
    <property type="component" value="Unassembled WGS sequence"/>
</dbReference>
<sequence>MTYKEIVKKKEYFQNITWIHLSNCLKAFENRELLSASIWSAVFVESMLKDILSVLLNVNISTEEISSLIARLRNILNNGSSKYELSATDATVIEDIMRRADEIRLKRNRLVHDTGIENNYLESDADDIYKNVNLILERYIKTEVSKVIYRKNKEFIEEAEHNQVEPTFPMFISTITPHTFEQSEFIEEFCSKLKSIGIKPVRCVMTDFDRRNPMEKVRRYIEGCHGIIVLGLERSHAYFYRDKEGSEKELEATHRRYSSAWLQLETGMAIGMGKDVFVLCQKNLYGDGIFDRNWNSYTPVELEMPLDMNDPMIKETLSVLENYKKEVEAKM</sequence>
<evidence type="ECO:0000313" key="1">
    <source>
        <dbReference type="EMBL" id="MCG4765153.1"/>
    </source>
</evidence>
<accession>A0AAE3JU33</accession>
<name>A0AAE3JU33_9FIRM</name>